<accession>A0ACC1MX96</accession>
<evidence type="ECO:0000313" key="2">
    <source>
        <dbReference type="Proteomes" id="UP001143910"/>
    </source>
</evidence>
<sequence length="100" mass="10824">MKFVIPALLLCATAAAMPTLSADIRLTERNAGGSNVKRQPDIIVPVDADIPVDVNLKRQPDIIVPVDADVPVDVNLKRQPDIIVPVDADIPVNVNLRRNV</sequence>
<dbReference type="Proteomes" id="UP001143910">
    <property type="component" value="Unassembled WGS sequence"/>
</dbReference>
<organism evidence="1 2">
    <name type="scientific">Zarea fungicola</name>
    <dbReference type="NCBI Taxonomy" id="93591"/>
    <lineage>
        <taxon>Eukaryota</taxon>
        <taxon>Fungi</taxon>
        <taxon>Dikarya</taxon>
        <taxon>Ascomycota</taxon>
        <taxon>Pezizomycotina</taxon>
        <taxon>Sordariomycetes</taxon>
        <taxon>Hypocreomycetidae</taxon>
        <taxon>Hypocreales</taxon>
        <taxon>Cordycipitaceae</taxon>
        <taxon>Zarea</taxon>
    </lineage>
</organism>
<evidence type="ECO:0000313" key="1">
    <source>
        <dbReference type="EMBL" id="KAJ2971138.1"/>
    </source>
</evidence>
<proteinExistence type="predicted"/>
<comment type="caution">
    <text evidence="1">The sequence shown here is derived from an EMBL/GenBank/DDBJ whole genome shotgun (WGS) entry which is preliminary data.</text>
</comment>
<dbReference type="EMBL" id="JANJQO010001399">
    <property type="protein sequence ID" value="KAJ2971138.1"/>
    <property type="molecule type" value="Genomic_DNA"/>
</dbReference>
<protein>
    <submittedName>
        <fullName evidence="1">Uncharacterized protein</fullName>
    </submittedName>
</protein>
<keyword evidence="2" id="KW-1185">Reference proteome</keyword>
<reference evidence="1" key="1">
    <citation type="submission" date="2022-08" db="EMBL/GenBank/DDBJ databases">
        <title>Genome Sequence of Lecanicillium fungicola.</title>
        <authorList>
            <person name="Buettner E."/>
        </authorList>
    </citation>
    <scope>NUCLEOTIDE SEQUENCE</scope>
    <source>
        <strain evidence="1">Babe33</strain>
    </source>
</reference>
<gene>
    <name evidence="1" type="ORF">NQ176_g7842</name>
</gene>
<name>A0ACC1MX96_9HYPO</name>